<evidence type="ECO:0000256" key="11">
    <source>
        <dbReference type="PIRSR" id="PIRSR000108-2"/>
    </source>
</evidence>
<comment type="cofactor">
    <cofactor evidence="1">
        <name>Mn(2+)</name>
        <dbReference type="ChEBI" id="CHEBI:29035"/>
    </cofactor>
</comment>
<dbReference type="PIRSF" id="PIRSF000108">
    <property type="entry name" value="IDH_NADP"/>
    <property type="match status" value="1"/>
</dbReference>
<dbReference type="SMART" id="SM01329">
    <property type="entry name" value="Iso_dh"/>
    <property type="match status" value="1"/>
</dbReference>
<feature type="binding site" evidence="13">
    <location>
        <position position="326"/>
    </location>
    <ligand>
        <name>NADP(+)</name>
        <dbReference type="ChEBI" id="CHEBI:58349"/>
    </ligand>
</feature>
<dbReference type="RefSeq" id="WP_074640328.1">
    <property type="nucleotide sequence ID" value="NZ_FNBL01000001.1"/>
</dbReference>
<comment type="similarity">
    <text evidence="2 9">Belongs to the isocitrate and isopropylmalate dehydrogenases family.</text>
</comment>
<keyword evidence="8 9" id="KW-0464">Manganese</keyword>
<keyword evidence="4 9" id="KW-0479">Metal-binding</keyword>
<dbReference type="GO" id="GO:0004450">
    <property type="term" value="F:isocitrate dehydrogenase (NADP+) activity"/>
    <property type="evidence" value="ECO:0007669"/>
    <property type="project" value="UniProtKB-UniRule"/>
</dbReference>
<keyword evidence="5 9" id="KW-0460">Magnesium</keyword>
<evidence type="ECO:0000256" key="2">
    <source>
        <dbReference type="ARBA" id="ARBA00007769"/>
    </source>
</evidence>
<dbReference type="SUPFAM" id="SSF53659">
    <property type="entry name" value="Isocitrate/Isopropylmalate dehydrogenase-like"/>
    <property type="match status" value="1"/>
</dbReference>
<organism evidence="15 16">
    <name type="scientific">Celeribacter baekdonensis</name>
    <dbReference type="NCBI Taxonomy" id="875171"/>
    <lineage>
        <taxon>Bacteria</taxon>
        <taxon>Pseudomonadati</taxon>
        <taxon>Pseudomonadota</taxon>
        <taxon>Alphaproteobacteria</taxon>
        <taxon>Rhodobacterales</taxon>
        <taxon>Roseobacteraceae</taxon>
        <taxon>Celeribacter</taxon>
    </lineage>
</organism>
<feature type="domain" description="Isopropylmalate dehydrogenase-like" evidence="14">
    <location>
        <begin position="9"/>
        <end position="394"/>
    </location>
</feature>
<keyword evidence="6 9" id="KW-0521">NADP</keyword>
<evidence type="ECO:0000256" key="1">
    <source>
        <dbReference type="ARBA" id="ARBA00001936"/>
    </source>
</evidence>
<dbReference type="PANTHER" id="PTHR11822">
    <property type="entry name" value="NADP-SPECIFIC ISOCITRATE DEHYDROGENASE"/>
    <property type="match status" value="1"/>
</dbReference>
<dbReference type="AlphaFoldDB" id="A0A1G7FX91"/>
<proteinExistence type="inferred from homology"/>
<sequence length="404" mass="45427">MTKIKVDNPIVEMDGDEMTRIIWDFIKKKLILPYLDIDLLYYDLGIEERDRTEDQITIDAAMKTREVGVAVKCATITPDEQRVEEFGLKQMWKSPNGTIRNILGGTIFRQPIICKNVPRLVPGWTSPIVVGRHAFGDQYKATDFRFPGKGQLTMKFVGDDGTVIEKVVYDAPSAGVYQAMYNLDDSIRDFARASLNYGLNLGWPVYLSTKNTILKAYDGRFKDIFEEVYEAEFAEEFKKAGIWYEHRLIDDMVACAMKWSGKFVWACKNYDGDVQSDTVAQGFGSLGLMTSQLMTPDGKIVEAEAAHGTVTRHYRQHQAGEATSTNSIASIFAWTGGLKHRAKLDSNDQLMRFATTLEKVIVDTVESGFMTKDLALLVGPDQGWLTTMGFLEKIDENLNKALVG</sequence>
<evidence type="ECO:0000313" key="16">
    <source>
        <dbReference type="Proteomes" id="UP000182284"/>
    </source>
</evidence>
<evidence type="ECO:0000256" key="8">
    <source>
        <dbReference type="ARBA" id="ARBA00023211"/>
    </source>
</evidence>
<evidence type="ECO:0000256" key="6">
    <source>
        <dbReference type="ARBA" id="ARBA00022857"/>
    </source>
</evidence>
<feature type="binding site" evidence="11">
    <location>
        <position position="77"/>
    </location>
    <ligand>
        <name>D-threo-isocitrate</name>
        <dbReference type="ChEBI" id="CHEBI:15562"/>
    </ligand>
</feature>
<dbReference type="GO" id="GO:0051287">
    <property type="term" value="F:NAD binding"/>
    <property type="evidence" value="ECO:0007669"/>
    <property type="project" value="InterPro"/>
</dbReference>
<name>A0A1G7FX91_9RHOB</name>
<dbReference type="Pfam" id="PF00180">
    <property type="entry name" value="Iso_dh"/>
    <property type="match status" value="1"/>
</dbReference>
<feature type="binding site" evidence="12">
    <location>
        <position position="273"/>
    </location>
    <ligand>
        <name>Mn(2+)</name>
        <dbReference type="ChEBI" id="CHEBI:29035"/>
    </ligand>
</feature>
<reference evidence="15 16" key="1">
    <citation type="submission" date="2016-10" db="EMBL/GenBank/DDBJ databases">
        <authorList>
            <person name="de Groot N.N."/>
        </authorList>
    </citation>
    <scope>NUCLEOTIDE SEQUENCE [LARGE SCALE GENOMIC DNA]</scope>
    <source>
        <strain evidence="15 16">DSM 27375</strain>
    </source>
</reference>
<evidence type="ECO:0000256" key="4">
    <source>
        <dbReference type="ARBA" id="ARBA00022723"/>
    </source>
</evidence>
<feature type="binding site" evidence="12">
    <location>
        <position position="250"/>
    </location>
    <ligand>
        <name>Mn(2+)</name>
        <dbReference type="ChEBI" id="CHEBI:29035"/>
    </ligand>
</feature>
<feature type="site" description="Critical for catalysis" evidence="10">
    <location>
        <position position="139"/>
    </location>
</feature>
<protein>
    <recommendedName>
        <fullName evidence="9">Isocitrate dehydrogenase [NADP]</fullName>
        <ecNumber evidence="9">1.1.1.42</ecNumber>
    </recommendedName>
</protein>
<comment type="cofactor">
    <cofactor evidence="9 12">
        <name>Mg(2+)</name>
        <dbReference type="ChEBI" id="CHEBI:18420"/>
    </cofactor>
    <cofactor evidence="9 12">
        <name>Mn(2+)</name>
        <dbReference type="ChEBI" id="CHEBI:29035"/>
    </cofactor>
    <text evidence="9 12">Binds 1 Mg(2+) or Mn(2+) ion per subunit.</text>
</comment>
<feature type="binding site" evidence="13">
    <location>
        <position position="258"/>
    </location>
    <ligand>
        <name>NADP(+)</name>
        <dbReference type="ChEBI" id="CHEBI:58349"/>
    </ligand>
</feature>
<feature type="binding site" evidence="13">
    <location>
        <begin position="75"/>
        <end position="77"/>
    </location>
    <ligand>
        <name>NADP(+)</name>
        <dbReference type="ChEBI" id="CHEBI:58349"/>
    </ligand>
</feature>
<keyword evidence="3 9" id="KW-0816">Tricarboxylic acid cycle</keyword>
<dbReference type="NCBIfam" id="TIGR00127">
    <property type="entry name" value="nadp_idh_euk"/>
    <property type="match status" value="1"/>
</dbReference>
<dbReference type="Proteomes" id="UP000182284">
    <property type="component" value="Unassembled WGS sequence"/>
</dbReference>
<evidence type="ECO:0000313" key="15">
    <source>
        <dbReference type="EMBL" id="SDE80524.1"/>
    </source>
</evidence>
<feature type="binding site" evidence="13">
    <location>
        <begin position="308"/>
        <end position="313"/>
    </location>
    <ligand>
        <name>NADP(+)</name>
        <dbReference type="ChEBI" id="CHEBI:58349"/>
    </ligand>
</feature>
<feature type="binding site" evidence="11">
    <location>
        <position position="132"/>
    </location>
    <ligand>
        <name>D-threo-isocitrate</name>
        <dbReference type="ChEBI" id="CHEBI:15562"/>
    </ligand>
</feature>
<feature type="binding site" evidence="11">
    <location>
        <position position="109"/>
    </location>
    <ligand>
        <name>D-threo-isocitrate</name>
        <dbReference type="ChEBI" id="CHEBI:15562"/>
    </ligand>
</feature>
<evidence type="ECO:0000256" key="3">
    <source>
        <dbReference type="ARBA" id="ARBA00022532"/>
    </source>
</evidence>
<dbReference type="InterPro" id="IPR024084">
    <property type="entry name" value="IsoPropMal-DH-like_dom"/>
</dbReference>
<evidence type="ECO:0000256" key="10">
    <source>
        <dbReference type="PIRSR" id="PIRSR000108-1"/>
    </source>
</evidence>
<feature type="binding site" evidence="11">
    <location>
        <begin position="94"/>
        <end position="100"/>
    </location>
    <ligand>
        <name>D-threo-isocitrate</name>
        <dbReference type="ChEBI" id="CHEBI:15562"/>
    </ligand>
</feature>
<keyword evidence="7 9" id="KW-0560">Oxidoreductase</keyword>
<dbReference type="Gene3D" id="3.40.718.10">
    <property type="entry name" value="Isopropylmalate Dehydrogenase"/>
    <property type="match status" value="1"/>
</dbReference>
<accession>A0A1G7FX91</accession>
<dbReference type="GO" id="GO:0006102">
    <property type="term" value="P:isocitrate metabolic process"/>
    <property type="evidence" value="ECO:0007669"/>
    <property type="project" value="UniProtKB-UniRule"/>
</dbReference>
<evidence type="ECO:0000256" key="9">
    <source>
        <dbReference type="PIRNR" id="PIRNR000108"/>
    </source>
</evidence>
<dbReference type="GO" id="GO:0006099">
    <property type="term" value="P:tricarboxylic acid cycle"/>
    <property type="evidence" value="ECO:0007669"/>
    <property type="project" value="UniProtKB-KW"/>
</dbReference>
<comment type="catalytic activity">
    <reaction evidence="9">
        <text>D-threo-isocitrate + NADP(+) = 2-oxoglutarate + CO2 + NADPH</text>
        <dbReference type="Rhea" id="RHEA:19629"/>
        <dbReference type="ChEBI" id="CHEBI:15562"/>
        <dbReference type="ChEBI" id="CHEBI:16526"/>
        <dbReference type="ChEBI" id="CHEBI:16810"/>
        <dbReference type="ChEBI" id="CHEBI:57783"/>
        <dbReference type="ChEBI" id="CHEBI:58349"/>
        <dbReference type="EC" id="1.1.1.42"/>
    </reaction>
</comment>
<evidence type="ECO:0000256" key="7">
    <source>
        <dbReference type="ARBA" id="ARBA00023002"/>
    </source>
</evidence>
<dbReference type="GO" id="GO:0000287">
    <property type="term" value="F:magnesium ion binding"/>
    <property type="evidence" value="ECO:0007669"/>
    <property type="project" value="InterPro"/>
</dbReference>
<evidence type="ECO:0000256" key="12">
    <source>
        <dbReference type="PIRSR" id="PIRSR000108-3"/>
    </source>
</evidence>
<feature type="site" description="Critical for catalysis" evidence="10">
    <location>
        <position position="210"/>
    </location>
</feature>
<evidence type="ECO:0000256" key="13">
    <source>
        <dbReference type="PIRSR" id="PIRSR000108-4"/>
    </source>
</evidence>
<dbReference type="EC" id="1.1.1.42" evidence="9"/>
<dbReference type="OrthoDB" id="9765655at2"/>
<dbReference type="PROSITE" id="PS00470">
    <property type="entry name" value="IDH_IMDH"/>
    <property type="match status" value="1"/>
</dbReference>
<dbReference type="InterPro" id="IPR019818">
    <property type="entry name" value="IsoCit/isopropylmalate_DH_CS"/>
</dbReference>
<dbReference type="PANTHER" id="PTHR11822:SF21">
    <property type="entry name" value="ISOCITRATE DEHYDROGENASE [NADP], MITOCHONDRIAL"/>
    <property type="match status" value="1"/>
</dbReference>
<gene>
    <name evidence="15" type="ORF">SAMN04488117_101286</name>
</gene>
<evidence type="ECO:0000259" key="14">
    <source>
        <dbReference type="SMART" id="SM01329"/>
    </source>
</evidence>
<dbReference type="EMBL" id="FNBL01000001">
    <property type="protein sequence ID" value="SDE80524.1"/>
    <property type="molecule type" value="Genomic_DNA"/>
</dbReference>
<evidence type="ECO:0000256" key="5">
    <source>
        <dbReference type="ARBA" id="ARBA00022842"/>
    </source>
</evidence>
<dbReference type="InterPro" id="IPR004790">
    <property type="entry name" value="Isocitrate_DH_NADP"/>
</dbReference>
<feature type="binding site" evidence="13">
    <location>
        <position position="82"/>
    </location>
    <ligand>
        <name>NADP(+)</name>
        <dbReference type="ChEBI" id="CHEBI:58349"/>
    </ligand>
</feature>
<dbReference type="NCBIfam" id="NF006156">
    <property type="entry name" value="PRK08299.1"/>
    <property type="match status" value="1"/>
</dbReference>